<feature type="domain" description="EF-hand" evidence="9">
    <location>
        <begin position="113"/>
        <end position="148"/>
    </location>
</feature>
<comment type="similarity">
    <text evidence="2">Belongs to the centrin family.</text>
</comment>
<evidence type="ECO:0000256" key="7">
    <source>
        <dbReference type="ARBA" id="ARBA00023212"/>
    </source>
</evidence>
<dbReference type="PROSITE" id="PS50222">
    <property type="entry name" value="EF_HAND_2"/>
    <property type="match status" value="4"/>
</dbReference>
<dbReference type="EMBL" id="AB116025">
    <property type="protein sequence ID" value="BAD52073.1"/>
    <property type="molecule type" value="mRNA"/>
</dbReference>
<evidence type="ECO:0000256" key="2">
    <source>
        <dbReference type="ARBA" id="ARBA00005253"/>
    </source>
</evidence>
<dbReference type="PROSITE" id="PS00018">
    <property type="entry name" value="EF_HAND_1"/>
    <property type="match status" value="3"/>
</dbReference>
<dbReference type="PANTHER" id="PTHR23048:SF59">
    <property type="entry name" value="EF-HAND SUPERFAMILY PROTEIN"/>
    <property type="match status" value="1"/>
</dbReference>
<feature type="domain" description="EF-hand" evidence="9">
    <location>
        <begin position="39"/>
        <end position="74"/>
    </location>
</feature>
<sequence length="184" mass="21360">MLLMESIDFNSSLGFIQFYKQLLEMQNNKKAKRTKLTKEQIDVLQQAFTLFDTDKSGSIDESELRNAMKALGFNASKEEVQKMVEQIDRDGSGTIEFQEFVEMMKKKMLEDKNVEVEIEKAFNYFDDDNEGAIDLEKLRRVAADLGEECDEQTLKDMIYAADLDQDGKVSKDEFMMVMRKMKLI</sequence>
<proteinExistence type="evidence at transcript level"/>
<accession>Q60HV5</accession>
<evidence type="ECO:0000256" key="8">
    <source>
        <dbReference type="ARBA" id="ARBA00025692"/>
    </source>
</evidence>
<evidence type="ECO:0000313" key="10">
    <source>
        <dbReference type="EMBL" id="BAD52073.1"/>
    </source>
</evidence>
<name>Q60HV5_PARCA</name>
<feature type="domain" description="EF-hand" evidence="9">
    <location>
        <begin position="75"/>
        <end position="110"/>
    </location>
</feature>
<dbReference type="InterPro" id="IPR050230">
    <property type="entry name" value="CALM/Myosin/TropC-like"/>
</dbReference>
<feature type="domain" description="EF-hand" evidence="9">
    <location>
        <begin position="149"/>
        <end position="184"/>
    </location>
</feature>
<dbReference type="EMBL" id="AB116024">
    <property type="protein sequence ID" value="BAD52072.1"/>
    <property type="molecule type" value="Genomic_DNA"/>
</dbReference>
<evidence type="ECO:0000256" key="5">
    <source>
        <dbReference type="ARBA" id="ARBA00022737"/>
    </source>
</evidence>
<dbReference type="FunFam" id="1.10.238.10:FF:000178">
    <property type="entry name" value="Calmodulin-2 A"/>
    <property type="match status" value="1"/>
</dbReference>
<keyword evidence="3" id="KW-0963">Cytoplasm</keyword>
<evidence type="ECO:0000259" key="9">
    <source>
        <dbReference type="PROSITE" id="PS50222"/>
    </source>
</evidence>
<keyword evidence="6" id="KW-0106">Calcium</keyword>
<dbReference type="PANTHER" id="PTHR23048">
    <property type="entry name" value="MYOSIN LIGHT CHAIN 1, 3"/>
    <property type="match status" value="1"/>
</dbReference>
<evidence type="ECO:0000256" key="3">
    <source>
        <dbReference type="ARBA" id="ARBA00022490"/>
    </source>
</evidence>
<dbReference type="InterPro" id="IPR011992">
    <property type="entry name" value="EF-hand-dom_pair"/>
</dbReference>
<evidence type="ECO:0000256" key="4">
    <source>
        <dbReference type="ARBA" id="ARBA00022723"/>
    </source>
</evidence>
<dbReference type="GO" id="GO:0005509">
    <property type="term" value="F:calcium ion binding"/>
    <property type="evidence" value="ECO:0007669"/>
    <property type="project" value="InterPro"/>
</dbReference>
<dbReference type="Pfam" id="PF13833">
    <property type="entry name" value="EF-hand_8"/>
    <property type="match status" value="1"/>
</dbReference>
<dbReference type="InterPro" id="IPR002048">
    <property type="entry name" value="EF_hand_dom"/>
</dbReference>
<dbReference type="AlphaFoldDB" id="Q60HV5"/>
<dbReference type="InterPro" id="IPR018247">
    <property type="entry name" value="EF_Hand_1_Ca_BS"/>
</dbReference>
<reference evidence="10" key="1">
    <citation type="journal article" date="2004" name="Biochem. Biophys. Res. Commun.">
        <title>Centrin is essential for the activity of the ciliary reversal-coupled voltage-gated Ca2+ channels.</title>
        <authorList>
            <person name="Gonda K."/>
            <person name="Yoshida A."/>
            <person name="Oami K."/>
            <person name="Takahashi M."/>
        </authorList>
    </citation>
    <scope>NUCLEOTIDE SEQUENCE</scope>
</reference>
<dbReference type="Pfam" id="PF13499">
    <property type="entry name" value="EF-hand_7"/>
    <property type="match status" value="1"/>
</dbReference>
<dbReference type="SUPFAM" id="SSF47473">
    <property type="entry name" value="EF-hand"/>
    <property type="match status" value="1"/>
</dbReference>
<keyword evidence="7" id="KW-0206">Cytoskeleton</keyword>
<comment type="function">
    <text evidence="8">Plays a fundamental role in microtubule organizing center structure and function. Component of the infraciliary lattice (ICL) and the ciliary basal bodies.</text>
</comment>
<dbReference type="SMART" id="SM00054">
    <property type="entry name" value="EFh"/>
    <property type="match status" value="4"/>
</dbReference>
<evidence type="ECO:0000256" key="6">
    <source>
        <dbReference type="ARBA" id="ARBA00022837"/>
    </source>
</evidence>
<dbReference type="Gene3D" id="1.10.238.10">
    <property type="entry name" value="EF-hand"/>
    <property type="match status" value="2"/>
</dbReference>
<protein>
    <submittedName>
        <fullName evidence="10">Centrin 1</fullName>
    </submittedName>
</protein>
<comment type="subcellular location">
    <subcellularLocation>
        <location evidence="1">Cytoplasm</location>
        <location evidence="1">Cytoskeleton</location>
    </subcellularLocation>
</comment>
<keyword evidence="4" id="KW-0479">Metal-binding</keyword>
<organism evidence="10">
    <name type="scientific">Paramecium caudatum</name>
    <dbReference type="NCBI Taxonomy" id="5885"/>
    <lineage>
        <taxon>Eukaryota</taxon>
        <taxon>Sar</taxon>
        <taxon>Alveolata</taxon>
        <taxon>Ciliophora</taxon>
        <taxon>Intramacronucleata</taxon>
        <taxon>Oligohymenophorea</taxon>
        <taxon>Peniculida</taxon>
        <taxon>Parameciidae</taxon>
        <taxon>Paramecium</taxon>
    </lineage>
</organism>
<evidence type="ECO:0000256" key="1">
    <source>
        <dbReference type="ARBA" id="ARBA00004245"/>
    </source>
</evidence>
<dbReference type="GO" id="GO:0016460">
    <property type="term" value="C:myosin II complex"/>
    <property type="evidence" value="ECO:0007669"/>
    <property type="project" value="TreeGrafter"/>
</dbReference>
<keyword evidence="5" id="KW-0677">Repeat</keyword>
<gene>
    <name evidence="10" type="primary">cnrC</name>
</gene>